<organism evidence="7 8">
    <name type="scientific">Fusobacterium ulcerans</name>
    <dbReference type="NCBI Taxonomy" id="861"/>
    <lineage>
        <taxon>Bacteria</taxon>
        <taxon>Fusobacteriati</taxon>
        <taxon>Fusobacteriota</taxon>
        <taxon>Fusobacteriia</taxon>
        <taxon>Fusobacteriales</taxon>
        <taxon>Fusobacteriaceae</taxon>
        <taxon>Fusobacterium</taxon>
    </lineage>
</organism>
<comment type="catalytic activity">
    <reaction evidence="5">
        <text>GDP-beta-L-fucose + NADP(+) = GDP-4-dehydro-alpha-D-rhamnose + NADPH + H(+)</text>
        <dbReference type="Rhea" id="RHEA:18885"/>
        <dbReference type="ChEBI" id="CHEBI:15378"/>
        <dbReference type="ChEBI" id="CHEBI:57273"/>
        <dbReference type="ChEBI" id="CHEBI:57783"/>
        <dbReference type="ChEBI" id="CHEBI:57964"/>
        <dbReference type="ChEBI" id="CHEBI:58349"/>
        <dbReference type="EC" id="1.1.1.271"/>
    </reaction>
</comment>
<feature type="active site" description="Proton donor/acceptor" evidence="5">
    <location>
        <position position="141"/>
    </location>
</feature>
<feature type="site" description="Important for catalytic activity" evidence="5">
    <location>
        <position position="114"/>
    </location>
</feature>
<dbReference type="PANTHER" id="PTHR43238:SF1">
    <property type="entry name" value="GDP-L-FUCOSE SYNTHASE"/>
    <property type="match status" value="1"/>
</dbReference>
<dbReference type="Proteomes" id="UP000249008">
    <property type="component" value="Chromosome 1"/>
</dbReference>
<feature type="binding site" evidence="5">
    <location>
        <position position="145"/>
    </location>
    <ligand>
        <name>NADP(+)</name>
        <dbReference type="ChEBI" id="CHEBI:58349"/>
    </ligand>
</feature>
<dbReference type="InterPro" id="IPR028614">
    <property type="entry name" value="GDP_fucose/colitose_synth"/>
</dbReference>
<dbReference type="GO" id="GO:0042351">
    <property type="term" value="P:'de novo' GDP-L-fucose biosynthetic process"/>
    <property type="evidence" value="ECO:0007669"/>
    <property type="project" value="UniProtKB-UniRule"/>
</dbReference>
<feature type="binding site" evidence="5">
    <location>
        <begin position="13"/>
        <end position="19"/>
    </location>
    <ligand>
        <name>NADP(+)</name>
        <dbReference type="ChEBI" id="CHEBI:58349"/>
    </ligand>
</feature>
<feature type="binding site" evidence="5">
    <location>
        <position position="206"/>
    </location>
    <ligand>
        <name>substrate</name>
    </ligand>
</feature>
<evidence type="ECO:0000259" key="6">
    <source>
        <dbReference type="Pfam" id="PF01370"/>
    </source>
</evidence>
<accession>A0AAX2JBC0</accession>
<evidence type="ECO:0000256" key="3">
    <source>
        <dbReference type="ARBA" id="ARBA00023002"/>
    </source>
</evidence>
<dbReference type="PANTHER" id="PTHR43238">
    <property type="entry name" value="GDP-L-FUCOSE SYNTHASE"/>
    <property type="match status" value="1"/>
</dbReference>
<name>A0AAX2JBC0_9FUSO</name>
<dbReference type="RefSeq" id="WP_005976294.1">
    <property type="nucleotide sequence ID" value="NZ_CABKNW010000001.1"/>
</dbReference>
<feature type="binding site" evidence="5">
    <location>
        <position position="184"/>
    </location>
    <ligand>
        <name>NADP(+)</name>
        <dbReference type="ChEBI" id="CHEBI:58349"/>
    </ligand>
</feature>
<feature type="binding site" evidence="5">
    <location>
        <position position="213"/>
    </location>
    <ligand>
        <name>substrate</name>
    </ligand>
</feature>
<dbReference type="InterPro" id="IPR001509">
    <property type="entry name" value="Epimerase_deHydtase"/>
</dbReference>
<dbReference type="Gene3D" id="3.40.50.720">
    <property type="entry name" value="NAD(P)-binding Rossmann-like Domain"/>
    <property type="match status" value="1"/>
</dbReference>
<dbReference type="AlphaFoldDB" id="A0AAX2JBC0"/>
<dbReference type="InterPro" id="IPR036291">
    <property type="entry name" value="NAD(P)-bd_dom_sf"/>
</dbReference>
<keyword evidence="5" id="KW-0511">Multifunctional enzyme</keyword>
<comment type="function">
    <text evidence="5">Catalyzes the two-step NADP-dependent conversion of GDP-4-dehydro-6-deoxy-D-mannose to GDP-fucose, involving an epimerase and a reductase reaction.</text>
</comment>
<dbReference type="Pfam" id="PF01370">
    <property type="entry name" value="Epimerase"/>
    <property type="match status" value="1"/>
</dbReference>
<dbReference type="GO" id="GO:0070401">
    <property type="term" value="F:NADP+ binding"/>
    <property type="evidence" value="ECO:0007669"/>
    <property type="project" value="UniProtKB-UniRule"/>
</dbReference>
<feature type="site" description="Important for catalytic activity" evidence="5">
    <location>
        <position position="112"/>
    </location>
</feature>
<protein>
    <recommendedName>
        <fullName evidence="5">GDP-L-fucose synthase</fullName>
        <ecNumber evidence="5">1.1.1.271</ecNumber>
    </recommendedName>
    <alternativeName>
        <fullName evidence="5">GDP-4-keto-6-deoxy-D-mannose-3,5-epimerase-4-reductase</fullName>
    </alternativeName>
</protein>
<evidence type="ECO:0000256" key="5">
    <source>
        <dbReference type="HAMAP-Rule" id="MF_00956"/>
    </source>
</evidence>
<evidence type="ECO:0000256" key="4">
    <source>
        <dbReference type="ARBA" id="ARBA00023235"/>
    </source>
</evidence>
<dbReference type="Gene3D" id="3.90.25.10">
    <property type="entry name" value="UDP-galactose 4-epimerase, domain 1"/>
    <property type="match status" value="1"/>
</dbReference>
<dbReference type="HAMAP" id="MF_00956">
    <property type="entry name" value="GDP_fucose_synth"/>
    <property type="match status" value="1"/>
</dbReference>
<dbReference type="EMBL" id="LS483487">
    <property type="protein sequence ID" value="SQJ00465.1"/>
    <property type="molecule type" value="Genomic_DNA"/>
</dbReference>
<comment type="similarity">
    <text evidence="1 5">Belongs to the NAD(P)-dependent epimerase/dehydratase family. Fucose synthase subfamily.</text>
</comment>
<keyword evidence="2 5" id="KW-0521">NADP</keyword>
<dbReference type="EC" id="1.1.1.271" evidence="5"/>
<comment type="caution">
    <text evidence="5">Lacks conserved residue(s) required for the propagation of feature annotation.</text>
</comment>
<evidence type="ECO:0000256" key="1">
    <source>
        <dbReference type="ARBA" id="ARBA00005959"/>
    </source>
</evidence>
<dbReference type="SUPFAM" id="SSF51735">
    <property type="entry name" value="NAD(P)-binding Rossmann-fold domains"/>
    <property type="match status" value="1"/>
</dbReference>
<dbReference type="GO" id="GO:0050577">
    <property type="term" value="F:GDP-L-fucose synthase activity"/>
    <property type="evidence" value="ECO:0007669"/>
    <property type="project" value="UniProtKB-UniRule"/>
</dbReference>
<feature type="binding site" evidence="5">
    <location>
        <position position="192"/>
    </location>
    <ligand>
        <name>substrate</name>
    </ligand>
</feature>
<comment type="pathway">
    <text evidence="5">Nucleotide-sugar biosynthesis; GDP-L-fucose biosynthesis via de novo pathway; GDP-L-fucose from GDP-alpha-D-mannose: step 2/2.</text>
</comment>
<keyword evidence="4 5" id="KW-0413">Isomerase</keyword>
<evidence type="ECO:0000256" key="2">
    <source>
        <dbReference type="ARBA" id="ARBA00022857"/>
    </source>
</evidence>
<reference evidence="7 8" key="1">
    <citation type="submission" date="2018-06" db="EMBL/GenBank/DDBJ databases">
        <authorList>
            <consortium name="Pathogen Informatics"/>
            <person name="Doyle S."/>
        </authorList>
    </citation>
    <scope>NUCLEOTIDE SEQUENCE [LARGE SCALE GENOMIC DNA]</scope>
    <source>
        <strain evidence="7 8">NCTC12112</strain>
    </source>
</reference>
<evidence type="ECO:0000313" key="8">
    <source>
        <dbReference type="Proteomes" id="UP000249008"/>
    </source>
</evidence>
<proteinExistence type="inferred from homology"/>
<dbReference type="CDD" id="cd05239">
    <property type="entry name" value="GDP_FS_SDR_e"/>
    <property type="match status" value="1"/>
</dbReference>
<keyword evidence="3 5" id="KW-0560">Oxidoreductase</keyword>
<dbReference type="GeneID" id="78455331"/>
<feature type="domain" description="NAD-dependent epimerase/dehydratase" evidence="6">
    <location>
        <begin position="9"/>
        <end position="241"/>
    </location>
</feature>
<evidence type="ECO:0000313" key="7">
    <source>
        <dbReference type="EMBL" id="SQJ00465.1"/>
    </source>
</evidence>
<dbReference type="GO" id="GO:0016853">
    <property type="term" value="F:isomerase activity"/>
    <property type="evidence" value="ECO:0007669"/>
    <property type="project" value="UniProtKB-KW"/>
</dbReference>
<sequence>MINLKEKQIIVTGGAGFLGSHVIQKLLERGCKKENIFIPRSKNYNLTKERDVKKLYEDFKADIVIHIAADIGGIGYSKTHPASQFYNNLMMNTLIQDLAYKNRVEKFVGIGTVCSYPKFAPVPFKEEDLWNGYPEETNAAYGLSKKMMLVQSQAYREQYNFNAIHLLMINLYGPKDNFSLESSHVIPALIRKMLKANEENSDIEVWGDGSASREFIFVEDAAEAIILATEMYDGKEPVNIGNGQEISIKELIGILANLLKFQGKIIWDKTKPNGQPKRRLDVSKAKKYFDFKAKMELKEGLNETIKWYLENN</sequence>
<gene>
    <name evidence="5 7" type="primary">fcl</name>
    <name evidence="7" type="ORF">NCTC12112_00745</name>
</gene>